<dbReference type="InterPro" id="IPR005798">
    <property type="entry name" value="Cyt_b/b6_C"/>
</dbReference>
<feature type="transmembrane region" description="Helical" evidence="19">
    <location>
        <begin position="107"/>
        <end position="133"/>
    </location>
</feature>
<keyword evidence="11 19" id="KW-0249">Electron transport</keyword>
<feature type="transmembrane region" description="Helical" evidence="19">
    <location>
        <begin position="320"/>
        <end position="338"/>
    </location>
</feature>
<dbReference type="PROSITE" id="PS51003">
    <property type="entry name" value="CYTB_CTER"/>
    <property type="match status" value="1"/>
</dbReference>
<evidence type="ECO:0000256" key="1">
    <source>
        <dbReference type="ARBA" id="ARBA00002566"/>
    </source>
</evidence>
<dbReference type="InterPro" id="IPR030689">
    <property type="entry name" value="Cytochrome_b"/>
</dbReference>
<dbReference type="InterPro" id="IPR016174">
    <property type="entry name" value="Di-haem_cyt_TM"/>
</dbReference>
<comment type="cofactor">
    <cofactor evidence="18">
        <name>heme</name>
        <dbReference type="ChEBI" id="CHEBI:30413"/>
    </cofactor>
    <text evidence="18">Binds 2 heme groups non-covalently.</text>
</comment>
<dbReference type="PROSITE" id="PS51002">
    <property type="entry name" value="CYTB_NTER"/>
    <property type="match status" value="1"/>
</dbReference>
<evidence type="ECO:0000256" key="6">
    <source>
        <dbReference type="ARBA" id="ARBA00022617"/>
    </source>
</evidence>
<feature type="transmembrane region" description="Helical" evidence="19">
    <location>
        <begin position="30"/>
        <end position="55"/>
    </location>
</feature>
<comment type="subunit">
    <text evidence="3">The main subunits of complex b-c1 are: cytochrome b, cytochrome c1 and the Rieske protein.</text>
</comment>
<evidence type="ECO:0000256" key="8">
    <source>
        <dbReference type="ARBA" id="ARBA00022692"/>
    </source>
</evidence>
<evidence type="ECO:0000256" key="2">
    <source>
        <dbReference type="ARBA" id="ARBA00004448"/>
    </source>
</evidence>
<feature type="binding site" description="axial binding residue" evidence="18">
    <location>
        <position position="97"/>
    </location>
    <ligand>
        <name>heme b</name>
        <dbReference type="ChEBI" id="CHEBI:60344"/>
        <label>b566</label>
    </ligand>
    <ligandPart>
        <name>Fe</name>
        <dbReference type="ChEBI" id="CHEBI:18248"/>
    </ligandPart>
</feature>
<dbReference type="GO" id="GO:0016491">
    <property type="term" value="F:oxidoreductase activity"/>
    <property type="evidence" value="ECO:0007669"/>
    <property type="project" value="UniProtKB-UniRule"/>
</dbReference>
<dbReference type="InterPro" id="IPR005797">
    <property type="entry name" value="Cyt_b/b6_N"/>
</dbReference>
<dbReference type="Pfam" id="PF00032">
    <property type="entry name" value="Cytochrom_B_C"/>
    <property type="match status" value="1"/>
</dbReference>
<evidence type="ECO:0000256" key="5">
    <source>
        <dbReference type="ARBA" id="ARBA00022448"/>
    </source>
</evidence>
<evidence type="ECO:0000256" key="12">
    <source>
        <dbReference type="ARBA" id="ARBA00022989"/>
    </source>
</evidence>
<dbReference type="PIRSF" id="PIRSF038885">
    <property type="entry name" value="COB"/>
    <property type="match status" value="1"/>
</dbReference>
<feature type="transmembrane region" description="Helical" evidence="19">
    <location>
        <begin position="139"/>
        <end position="166"/>
    </location>
</feature>
<protein>
    <recommendedName>
        <fullName evidence="4 19">Cytochrome b</fullName>
    </recommendedName>
</protein>
<dbReference type="InterPro" id="IPR048259">
    <property type="entry name" value="Cytochrome_b_N_euk/bac"/>
</dbReference>
<dbReference type="Pfam" id="PF00033">
    <property type="entry name" value="Cytochrome_B"/>
    <property type="match status" value="1"/>
</dbReference>
<dbReference type="CTD" id="4519"/>
<dbReference type="GeneID" id="11538879"/>
<evidence type="ECO:0000256" key="10">
    <source>
        <dbReference type="ARBA" id="ARBA00022792"/>
    </source>
</evidence>
<feature type="transmembrane region" description="Helical" evidence="19">
    <location>
        <begin position="75"/>
        <end position="95"/>
    </location>
</feature>
<feature type="binding site" description="axial binding residue" evidence="18">
    <location>
        <position position="196"/>
    </location>
    <ligand>
        <name>heme b</name>
        <dbReference type="ChEBI" id="CHEBI:60344"/>
        <label>b566</label>
    </ligand>
    <ligandPart>
        <name>Fe</name>
        <dbReference type="ChEBI" id="CHEBI:18248"/>
    </ligandPart>
</feature>
<dbReference type="GO" id="GO:0006122">
    <property type="term" value="P:mitochondrial electron transport, ubiquinol to cytochrome c"/>
    <property type="evidence" value="ECO:0007669"/>
    <property type="project" value="TreeGrafter"/>
</dbReference>
<dbReference type="PANTHER" id="PTHR19271:SF16">
    <property type="entry name" value="CYTOCHROME B"/>
    <property type="match status" value="1"/>
</dbReference>
<keyword evidence="14" id="KW-0830">Ubiquinone</keyword>
<evidence type="ECO:0000256" key="11">
    <source>
        <dbReference type="ARBA" id="ARBA00022982"/>
    </source>
</evidence>
<evidence type="ECO:0000256" key="18">
    <source>
        <dbReference type="PIRSR" id="PIRSR038885-2"/>
    </source>
</evidence>
<organism evidence="22">
    <name type="scientific">Pauropus longiramus</name>
    <dbReference type="NCBI Taxonomy" id="933850"/>
    <lineage>
        <taxon>Eukaryota</taxon>
        <taxon>Metazoa</taxon>
        <taxon>Ecdysozoa</taxon>
        <taxon>Arthropoda</taxon>
        <taxon>Myriapoda</taxon>
        <taxon>Pauropoda</taxon>
        <taxon>Tetramerocerata</taxon>
        <taxon>Pauropodidae</taxon>
        <taxon>Pauropus</taxon>
    </lineage>
</organism>
<comment type="function">
    <text evidence="1 19">Component of the ubiquinol-cytochrome c reductase complex (complex III or cytochrome b-c1 complex) that is part of the mitochondrial respiratory chain. The b-c1 complex mediates electron transfer from ubiquinol to cytochrome c. Contributes to the generation of a proton gradient across the mitochondrial membrane that is then used for ATP synthesis.</text>
</comment>
<sequence>MKKLIKKNFLLSPINSSLINLPCPSTINSLWSIGSMLGMMLTCQILTGIFLTMHYSPHPDLAFLALVNINYNVNWGWIMKSCHANGASIFFMLMFSHTLRNIYFSSFFLMLTWASGVTILLISILTAFLGYVLPWGQMSFWGATVITNLLSAIPYLGVTLVEWLWGGFSVDTPTLNRFYTFHFLFPFIVMLLVLIHLIFLHSTGSSNPLGVSSMMDKIPFHPFFTSKDCIGFIVLFMVLISMSSLFPDILMDPENFSKANPLTTPPHIQPEWYFLFAYSILRSIPNKLGGVIALTMSILVLYLFPLLTNYYWQSNKFNPLLKMIFWTTLTILILLTWLGMKPVNPPFEMINILLTPTYFFFMIATPMMNK</sequence>
<proteinExistence type="inferred from homology"/>
<evidence type="ECO:0000313" key="22">
    <source>
        <dbReference type="EMBL" id="ADT63088.1"/>
    </source>
</evidence>
<dbReference type="EMBL" id="HQ457012">
    <property type="protein sequence ID" value="ADT63088.1"/>
    <property type="molecule type" value="Genomic_DNA"/>
</dbReference>
<evidence type="ECO:0000256" key="14">
    <source>
        <dbReference type="ARBA" id="ARBA00023075"/>
    </source>
</evidence>
<evidence type="ECO:0000256" key="13">
    <source>
        <dbReference type="ARBA" id="ARBA00023004"/>
    </source>
</evidence>
<evidence type="ECO:0000259" key="21">
    <source>
        <dbReference type="PROSITE" id="PS51003"/>
    </source>
</evidence>
<dbReference type="SUPFAM" id="SSF81648">
    <property type="entry name" value="a domain/subunit of cytochrome bc1 complex (Ubiquinol-cytochrome c reductase)"/>
    <property type="match status" value="1"/>
</dbReference>
<gene>
    <name evidence="22" type="primary">CYTB</name>
</gene>
<evidence type="ECO:0000256" key="3">
    <source>
        <dbReference type="ARBA" id="ARBA00011649"/>
    </source>
</evidence>
<reference evidence="22" key="1">
    <citation type="journal article" date="2012" name="Gene">
        <title>The complete mitochondrial genome of Pauropus longiramus (Myriapoda: Pauropoda): Implications on early diversification of the myriapods revealed from comparative analysis.</title>
        <authorList>
            <person name="Dong Y."/>
            <person name="Sun H."/>
            <person name="Guo H."/>
            <person name="Pan D."/>
            <person name="Qian C."/>
            <person name="Hao S."/>
            <person name="Zhou K."/>
        </authorList>
    </citation>
    <scope>NUCLEOTIDE SEQUENCE</scope>
</reference>
<feature type="binding site" description="axial binding residue" evidence="18">
    <location>
        <position position="83"/>
    </location>
    <ligand>
        <name>heme b</name>
        <dbReference type="ChEBI" id="CHEBI:60344"/>
        <label>b562</label>
    </ligand>
    <ligandPart>
        <name>Fe</name>
        <dbReference type="ChEBI" id="CHEBI:18248"/>
    </ligandPart>
</feature>
<evidence type="ECO:0000256" key="19">
    <source>
        <dbReference type="RuleBase" id="RU362117"/>
    </source>
</evidence>
<evidence type="ECO:0000259" key="20">
    <source>
        <dbReference type="PROSITE" id="PS51002"/>
    </source>
</evidence>
<dbReference type="GO" id="GO:0005743">
    <property type="term" value="C:mitochondrial inner membrane"/>
    <property type="evidence" value="ECO:0007669"/>
    <property type="project" value="UniProtKB-SubCell"/>
</dbReference>
<keyword evidence="15 19" id="KW-0496">Mitochondrion</keyword>
<feature type="transmembrane region" description="Helical" evidence="19">
    <location>
        <begin position="350"/>
        <end position="368"/>
    </location>
</feature>
<comment type="cofactor">
    <cofactor evidence="19">
        <name>heme b</name>
        <dbReference type="ChEBI" id="CHEBI:60344"/>
    </cofactor>
    <text evidence="19">Binds 2 heme groups non-covalently.</text>
</comment>
<evidence type="ECO:0000256" key="16">
    <source>
        <dbReference type="ARBA" id="ARBA00023136"/>
    </source>
</evidence>
<evidence type="ECO:0000256" key="9">
    <source>
        <dbReference type="ARBA" id="ARBA00022723"/>
    </source>
</evidence>
<keyword evidence="8 19" id="KW-0812">Transmembrane</keyword>
<keyword evidence="10" id="KW-0999">Mitochondrion inner membrane</keyword>
<keyword evidence="16 19" id="KW-0472">Membrane</keyword>
<dbReference type="InterPro" id="IPR027387">
    <property type="entry name" value="Cytb/b6-like_sf"/>
</dbReference>
<evidence type="ECO:0000256" key="4">
    <source>
        <dbReference type="ARBA" id="ARBA00013531"/>
    </source>
</evidence>
<accession>G9BG50</accession>
<feature type="binding site" description="axial binding residue" evidence="18">
    <location>
        <position position="182"/>
    </location>
    <ligand>
        <name>heme b</name>
        <dbReference type="ChEBI" id="CHEBI:60344"/>
        <label>b562</label>
    </ligand>
    <ligandPart>
        <name>Fe</name>
        <dbReference type="ChEBI" id="CHEBI:18248"/>
    </ligandPart>
</feature>
<dbReference type="GO" id="GO:0045275">
    <property type="term" value="C:respiratory chain complex III"/>
    <property type="evidence" value="ECO:0007669"/>
    <property type="project" value="InterPro"/>
</dbReference>
<dbReference type="GO" id="GO:0046872">
    <property type="term" value="F:metal ion binding"/>
    <property type="evidence" value="ECO:0007669"/>
    <property type="project" value="UniProtKB-UniRule"/>
</dbReference>
<dbReference type="InterPro" id="IPR036150">
    <property type="entry name" value="Cyt_b/b6_C_sf"/>
</dbReference>
<comment type="similarity">
    <text evidence="19">Belongs to the cytochrome b family.</text>
</comment>
<keyword evidence="7 19" id="KW-0679">Respiratory chain</keyword>
<feature type="binding site" evidence="17">
    <location>
        <position position="201"/>
    </location>
    <ligand>
        <name>a ubiquinone</name>
        <dbReference type="ChEBI" id="CHEBI:16389"/>
    </ligand>
</feature>
<evidence type="ECO:0000256" key="7">
    <source>
        <dbReference type="ARBA" id="ARBA00022660"/>
    </source>
</evidence>
<dbReference type="AlphaFoldDB" id="G9BG50"/>
<dbReference type="GO" id="GO:0008121">
    <property type="term" value="F:quinol-cytochrome-c reductase activity"/>
    <property type="evidence" value="ECO:0007669"/>
    <property type="project" value="InterPro"/>
</dbReference>
<dbReference type="Gene3D" id="1.20.810.10">
    <property type="entry name" value="Cytochrome Bc1 Complex, Chain C"/>
    <property type="match status" value="1"/>
</dbReference>
<feature type="transmembrane region" description="Helical" evidence="19">
    <location>
        <begin position="178"/>
        <end position="199"/>
    </location>
</feature>
<evidence type="ECO:0000256" key="15">
    <source>
        <dbReference type="ARBA" id="ARBA00023128"/>
    </source>
</evidence>
<keyword evidence="5 19" id="KW-0813">Transport</keyword>
<evidence type="ECO:0000256" key="17">
    <source>
        <dbReference type="PIRSR" id="PIRSR038885-1"/>
    </source>
</evidence>
<feature type="transmembrane region" description="Helical" evidence="19">
    <location>
        <begin position="288"/>
        <end position="308"/>
    </location>
</feature>
<feature type="transmembrane region" description="Helical" evidence="19">
    <location>
        <begin position="230"/>
        <end position="250"/>
    </location>
</feature>
<dbReference type="SUPFAM" id="SSF81342">
    <property type="entry name" value="Transmembrane di-heme cytochromes"/>
    <property type="match status" value="1"/>
</dbReference>
<feature type="domain" description="Cytochrome b/b6 C-terminal region profile" evidence="21">
    <location>
        <begin position="210"/>
        <end position="370"/>
    </location>
</feature>
<keyword evidence="13 18" id="KW-0408">Iron</keyword>
<keyword evidence="6 18" id="KW-0349">Heme</keyword>
<dbReference type="PANTHER" id="PTHR19271">
    <property type="entry name" value="CYTOCHROME B"/>
    <property type="match status" value="1"/>
</dbReference>
<dbReference type="RefSeq" id="YP_005087986.1">
    <property type="nucleotide sequence ID" value="NC_016676.1"/>
</dbReference>
<feature type="domain" description="Cytochrome b/b6 N-terminal region profile" evidence="20">
    <location>
        <begin position="1"/>
        <end position="209"/>
    </location>
</feature>
<dbReference type="CDD" id="cd00284">
    <property type="entry name" value="Cytochrome_b_N"/>
    <property type="match status" value="1"/>
</dbReference>
<comment type="subcellular location">
    <subcellularLocation>
        <location evidence="2">Mitochondrion inner membrane</location>
        <topology evidence="2">Multi-pass membrane protein</topology>
    </subcellularLocation>
</comment>
<keyword evidence="12 19" id="KW-1133">Transmembrane helix</keyword>
<name>G9BG50_9MYRI</name>
<keyword evidence="9 18" id="KW-0479">Metal-binding</keyword>
<geneLocation type="mitochondrion" evidence="22"/>